<dbReference type="PANTHER" id="PTHR33445">
    <property type="entry name" value="ATP SYNTHASE SUBUNIT B', CHLOROPLASTIC"/>
    <property type="match status" value="1"/>
</dbReference>
<evidence type="ECO:0000256" key="2">
    <source>
        <dbReference type="ARBA" id="ARBA00004308"/>
    </source>
</evidence>
<sequence length="222" mass="24250">MTTPVCLRSLTSVRTQARASQRSVRLVVRAQEQQTGSSLRHAAEQALRHANLPAFVKPAAMTAVANVLMTLPAHAEAGKIFDFNLTLPIMAGQFLLLMVFLDKFWFGPVGKLLDERDAELREKLGSVKDNSGELGNLQKEAERVLAEARAEAQKVIQAAKSSTQAEQNKKLEETKAKIDKELASALATLNKEKDEALKNLDVQVGKLSGEILARVLPEGVKL</sequence>
<evidence type="ECO:0000256" key="12">
    <source>
        <dbReference type="ARBA" id="ARBA00025198"/>
    </source>
</evidence>
<dbReference type="CDD" id="cd06503">
    <property type="entry name" value="ATP-synt_Fo_b"/>
    <property type="match status" value="1"/>
</dbReference>
<evidence type="ECO:0008006" key="17">
    <source>
        <dbReference type="Google" id="ProtNLM"/>
    </source>
</evidence>
<accession>A0AAW1Q1U4</accession>
<protein>
    <recommendedName>
        <fullName evidence="17">ATP synthase subunit b', chloroplastic</fullName>
    </recommendedName>
</protein>
<evidence type="ECO:0000256" key="3">
    <source>
        <dbReference type="ARBA" id="ARBA00005513"/>
    </source>
</evidence>
<evidence type="ECO:0000313" key="15">
    <source>
        <dbReference type="EMBL" id="KAK9814700.1"/>
    </source>
</evidence>
<dbReference type="InterPro" id="IPR002146">
    <property type="entry name" value="ATP_synth_b/b'su_bac/chlpt"/>
</dbReference>
<dbReference type="GO" id="GO:0015986">
    <property type="term" value="P:proton motive force-driven ATP synthesis"/>
    <property type="evidence" value="ECO:0007669"/>
    <property type="project" value="InterPro"/>
</dbReference>
<keyword evidence="5 13" id="KW-0138">CF(0)</keyword>
<dbReference type="PANTHER" id="PTHR33445:SF2">
    <property type="entry name" value="ATP SYNTHASE SUBUNIT B', CHLOROPLASTIC"/>
    <property type="match status" value="1"/>
</dbReference>
<keyword evidence="14" id="KW-0175">Coiled coil</keyword>
<proteinExistence type="inferred from homology"/>
<dbReference type="Pfam" id="PF00430">
    <property type="entry name" value="ATP-synt_B"/>
    <property type="match status" value="1"/>
</dbReference>
<dbReference type="InterPro" id="IPR005864">
    <property type="entry name" value="ATP_synth_F0_bsu_bac"/>
</dbReference>
<dbReference type="Gene3D" id="1.20.5.2950">
    <property type="match status" value="1"/>
</dbReference>
<keyword evidence="10" id="KW-0472">Membrane</keyword>
<keyword evidence="8" id="KW-1133">Transmembrane helix</keyword>
<keyword evidence="7 13" id="KW-0375">Hydrogen ion transport</keyword>
<evidence type="ECO:0000256" key="6">
    <source>
        <dbReference type="ARBA" id="ARBA00022692"/>
    </source>
</evidence>
<comment type="caution">
    <text evidence="15">The sequence shown here is derived from an EMBL/GenBank/DDBJ whole genome shotgun (WGS) entry which is preliminary data.</text>
</comment>
<evidence type="ECO:0000256" key="9">
    <source>
        <dbReference type="ARBA" id="ARBA00023065"/>
    </source>
</evidence>
<feature type="coiled-coil region" evidence="14">
    <location>
        <begin position="134"/>
        <end position="195"/>
    </location>
</feature>
<keyword evidence="16" id="KW-1185">Reference proteome</keyword>
<dbReference type="InterPro" id="IPR050059">
    <property type="entry name" value="ATP_synthase_B_chain"/>
</dbReference>
<evidence type="ECO:0000256" key="7">
    <source>
        <dbReference type="ARBA" id="ARBA00022781"/>
    </source>
</evidence>
<dbReference type="AlphaFoldDB" id="A0AAW1Q1U4"/>
<evidence type="ECO:0000256" key="13">
    <source>
        <dbReference type="RuleBase" id="RU003848"/>
    </source>
</evidence>
<evidence type="ECO:0000313" key="16">
    <source>
        <dbReference type="Proteomes" id="UP001489004"/>
    </source>
</evidence>
<gene>
    <name evidence="15" type="ORF">WJX72_010108</name>
</gene>
<evidence type="ECO:0000256" key="1">
    <source>
        <dbReference type="ARBA" id="ARBA00004167"/>
    </source>
</evidence>
<comment type="similarity">
    <text evidence="3 13">Belongs to the ATPase B chain family.</text>
</comment>
<dbReference type="GO" id="GO:0046961">
    <property type="term" value="F:proton-transporting ATPase activity, rotational mechanism"/>
    <property type="evidence" value="ECO:0007669"/>
    <property type="project" value="TreeGrafter"/>
</dbReference>
<evidence type="ECO:0000256" key="4">
    <source>
        <dbReference type="ARBA" id="ARBA00022448"/>
    </source>
</evidence>
<comment type="subcellular location">
    <subcellularLocation>
        <location evidence="2">Endomembrane system</location>
    </subcellularLocation>
    <subcellularLocation>
        <location evidence="1">Membrane</location>
        <topology evidence="1">Single-pass membrane protein</topology>
    </subcellularLocation>
</comment>
<keyword evidence="6 13" id="KW-0812">Transmembrane</keyword>
<evidence type="ECO:0000256" key="10">
    <source>
        <dbReference type="ARBA" id="ARBA00023136"/>
    </source>
</evidence>
<dbReference type="GO" id="GO:0045259">
    <property type="term" value="C:proton-transporting ATP synthase complex"/>
    <property type="evidence" value="ECO:0007669"/>
    <property type="project" value="UniProtKB-KW"/>
</dbReference>
<evidence type="ECO:0000256" key="5">
    <source>
        <dbReference type="ARBA" id="ARBA00022547"/>
    </source>
</evidence>
<keyword evidence="11" id="KW-0066">ATP synthesis</keyword>
<evidence type="ECO:0000256" key="14">
    <source>
        <dbReference type="SAM" id="Coils"/>
    </source>
</evidence>
<organism evidence="15 16">
    <name type="scientific">[Myrmecia] bisecta</name>
    <dbReference type="NCBI Taxonomy" id="41462"/>
    <lineage>
        <taxon>Eukaryota</taxon>
        <taxon>Viridiplantae</taxon>
        <taxon>Chlorophyta</taxon>
        <taxon>core chlorophytes</taxon>
        <taxon>Trebouxiophyceae</taxon>
        <taxon>Trebouxiales</taxon>
        <taxon>Trebouxiaceae</taxon>
        <taxon>Myrmecia</taxon>
    </lineage>
</organism>
<evidence type="ECO:0000256" key="8">
    <source>
        <dbReference type="ARBA" id="ARBA00022989"/>
    </source>
</evidence>
<dbReference type="NCBIfam" id="TIGR01144">
    <property type="entry name" value="ATP_synt_b"/>
    <property type="match status" value="1"/>
</dbReference>
<keyword evidence="9 13" id="KW-0406">Ion transport</keyword>
<dbReference type="GO" id="GO:0012505">
    <property type="term" value="C:endomembrane system"/>
    <property type="evidence" value="ECO:0007669"/>
    <property type="project" value="UniProtKB-SubCell"/>
</dbReference>
<dbReference type="HAMAP" id="MF_01398">
    <property type="entry name" value="ATP_synth_b_bprime"/>
    <property type="match status" value="1"/>
</dbReference>
<dbReference type="Proteomes" id="UP001489004">
    <property type="component" value="Unassembled WGS sequence"/>
</dbReference>
<dbReference type="InterPro" id="IPR034679">
    <property type="entry name" value="ATP_synth_b"/>
</dbReference>
<comment type="function">
    <text evidence="12">F(1)F(0) ATP synthase produces ATP from ADP in the presence of a proton or sodium gradient. F-type ATPases consist of two structural domains, F(1) containing the extramembraneous catalytic core and F(0) containing the membrane proton channel, linked together by a central stalk and a peripheral stalk. During catalysis, ATP synthesis in the catalytic domain of F(1) is coupled via a rotary mechanism of the central stalk subunits to proton translocation.</text>
</comment>
<reference evidence="15 16" key="1">
    <citation type="journal article" date="2024" name="Nat. Commun.">
        <title>Phylogenomics reveals the evolutionary origins of lichenization in chlorophyte algae.</title>
        <authorList>
            <person name="Puginier C."/>
            <person name="Libourel C."/>
            <person name="Otte J."/>
            <person name="Skaloud P."/>
            <person name="Haon M."/>
            <person name="Grisel S."/>
            <person name="Petersen M."/>
            <person name="Berrin J.G."/>
            <person name="Delaux P.M."/>
            <person name="Dal Grande F."/>
            <person name="Keller J."/>
        </authorList>
    </citation>
    <scope>NUCLEOTIDE SEQUENCE [LARGE SCALE GENOMIC DNA]</scope>
    <source>
        <strain evidence="15 16">SAG 2043</strain>
    </source>
</reference>
<keyword evidence="4 13" id="KW-0813">Transport</keyword>
<dbReference type="EMBL" id="JALJOR010000007">
    <property type="protein sequence ID" value="KAK9814700.1"/>
    <property type="molecule type" value="Genomic_DNA"/>
</dbReference>
<name>A0AAW1Q1U4_9CHLO</name>
<evidence type="ECO:0000256" key="11">
    <source>
        <dbReference type="ARBA" id="ARBA00023310"/>
    </source>
</evidence>
<dbReference type="HAMAP" id="MF_01399">
    <property type="entry name" value="ATP_synth_bprime"/>
    <property type="match status" value="1"/>
</dbReference>